<accession>A0A1Y5FA66</accession>
<sequence length="66" mass="7461">MRLPPFLVCLNFIHLQFTQIGGLVPMDDQEDGYFYLLSMFLTTANPLAKFAITCTLSVNECTNLTQ</sequence>
<evidence type="ECO:0000313" key="2">
    <source>
        <dbReference type="Proteomes" id="UP000196531"/>
    </source>
</evidence>
<gene>
    <name evidence="1" type="ORF">A9Q84_03565</name>
</gene>
<proteinExistence type="predicted"/>
<dbReference type="AlphaFoldDB" id="A0A1Y5FA66"/>
<evidence type="ECO:0000313" key="1">
    <source>
        <dbReference type="EMBL" id="OUR98501.1"/>
    </source>
</evidence>
<dbReference type="EMBL" id="MAAO01000004">
    <property type="protein sequence ID" value="OUR98501.1"/>
    <property type="molecule type" value="Genomic_DNA"/>
</dbReference>
<name>A0A1Y5FA66_9BACT</name>
<dbReference type="Proteomes" id="UP000196531">
    <property type="component" value="Unassembled WGS sequence"/>
</dbReference>
<protein>
    <submittedName>
        <fullName evidence="1">Uncharacterized protein</fullName>
    </submittedName>
</protein>
<organism evidence="1 2">
    <name type="scientific">Halobacteriovorax marinus</name>
    <dbReference type="NCBI Taxonomy" id="97084"/>
    <lineage>
        <taxon>Bacteria</taxon>
        <taxon>Pseudomonadati</taxon>
        <taxon>Bdellovibrionota</taxon>
        <taxon>Bacteriovoracia</taxon>
        <taxon>Bacteriovoracales</taxon>
        <taxon>Halobacteriovoraceae</taxon>
        <taxon>Halobacteriovorax</taxon>
    </lineage>
</organism>
<comment type="caution">
    <text evidence="1">The sequence shown here is derived from an EMBL/GenBank/DDBJ whole genome shotgun (WGS) entry which is preliminary data.</text>
</comment>
<reference evidence="2" key="1">
    <citation type="journal article" date="2017" name="Proc. Natl. Acad. Sci. U.S.A.">
        <title>Simulation of Deepwater Horizon oil plume reveals substrate specialization within a complex community of hydrocarbon-degraders.</title>
        <authorList>
            <person name="Hu P."/>
            <person name="Dubinsky E.A."/>
            <person name="Probst A.J."/>
            <person name="Wang J."/>
            <person name="Sieber C.M.K."/>
            <person name="Tom L.M."/>
            <person name="Gardinali P."/>
            <person name="Banfield J.F."/>
            <person name="Atlas R.M."/>
            <person name="Andersen G.L."/>
        </authorList>
    </citation>
    <scope>NUCLEOTIDE SEQUENCE [LARGE SCALE GENOMIC DNA]</scope>
</reference>